<evidence type="ECO:0000256" key="1">
    <source>
        <dbReference type="SAM" id="MobiDB-lite"/>
    </source>
</evidence>
<sequence length="133" mass="14439">MGAPARLIVDISDLIPAPTPTASIHEIESPNSLRPFSMARKQPNQHSRTPVRSLRSAAAAATPSSSQELAILDDADTDAPLTELDSADVPVPTQYQQTNKDSVEVLSDGQPVFQVPFNYTWLRWSDPALDGCR</sequence>
<dbReference type="AlphaFoldDB" id="A0A7C8M036"/>
<evidence type="ECO:0000313" key="3">
    <source>
        <dbReference type="Proteomes" id="UP000481861"/>
    </source>
</evidence>
<evidence type="ECO:0000313" key="2">
    <source>
        <dbReference type="EMBL" id="KAF2864656.1"/>
    </source>
</evidence>
<comment type="caution">
    <text evidence="2">The sequence shown here is derived from an EMBL/GenBank/DDBJ whole genome shotgun (WGS) entry which is preliminary data.</text>
</comment>
<accession>A0A7C8M036</accession>
<reference evidence="2 3" key="1">
    <citation type="submission" date="2020-01" db="EMBL/GenBank/DDBJ databases">
        <authorList>
            <consortium name="DOE Joint Genome Institute"/>
            <person name="Haridas S."/>
            <person name="Albert R."/>
            <person name="Binder M."/>
            <person name="Bloem J."/>
            <person name="Labutti K."/>
            <person name="Salamov A."/>
            <person name="Andreopoulos B."/>
            <person name="Baker S.E."/>
            <person name="Barry K."/>
            <person name="Bills G."/>
            <person name="Bluhm B.H."/>
            <person name="Cannon C."/>
            <person name="Castanera R."/>
            <person name="Culley D.E."/>
            <person name="Daum C."/>
            <person name="Ezra D."/>
            <person name="Gonzalez J.B."/>
            <person name="Henrissat B."/>
            <person name="Kuo A."/>
            <person name="Liang C."/>
            <person name="Lipzen A."/>
            <person name="Lutzoni F."/>
            <person name="Magnuson J."/>
            <person name="Mondo S."/>
            <person name="Nolan M."/>
            <person name="Ohm R."/>
            <person name="Pangilinan J."/>
            <person name="Park H.-J.H."/>
            <person name="Ramirez L."/>
            <person name="Alfaro M."/>
            <person name="Sun H."/>
            <person name="Tritt A."/>
            <person name="Yoshinaga Y."/>
            <person name="Zwiers L.-H.L."/>
            <person name="Turgeon B.G."/>
            <person name="Goodwin S.B."/>
            <person name="Spatafora J.W."/>
            <person name="Crous P.W."/>
            <person name="Grigoriev I.V."/>
        </authorList>
    </citation>
    <scope>NUCLEOTIDE SEQUENCE [LARGE SCALE GENOMIC DNA]</scope>
    <source>
        <strain evidence="2 3">CBS 611.86</strain>
    </source>
</reference>
<dbReference type="EMBL" id="JAADJZ010000042">
    <property type="protein sequence ID" value="KAF2864656.1"/>
    <property type="molecule type" value="Genomic_DNA"/>
</dbReference>
<organism evidence="2 3">
    <name type="scientific">Massariosphaeria phaeospora</name>
    <dbReference type="NCBI Taxonomy" id="100035"/>
    <lineage>
        <taxon>Eukaryota</taxon>
        <taxon>Fungi</taxon>
        <taxon>Dikarya</taxon>
        <taxon>Ascomycota</taxon>
        <taxon>Pezizomycotina</taxon>
        <taxon>Dothideomycetes</taxon>
        <taxon>Pleosporomycetidae</taxon>
        <taxon>Pleosporales</taxon>
        <taxon>Pleosporales incertae sedis</taxon>
        <taxon>Massariosphaeria</taxon>
    </lineage>
</organism>
<proteinExistence type="predicted"/>
<gene>
    <name evidence="2" type="ORF">BDV95DRAFT_588551</name>
</gene>
<name>A0A7C8M036_9PLEO</name>
<feature type="region of interest" description="Disordered" evidence="1">
    <location>
        <begin position="35"/>
        <end position="70"/>
    </location>
</feature>
<dbReference type="OrthoDB" id="10622878at2759"/>
<dbReference type="Proteomes" id="UP000481861">
    <property type="component" value="Unassembled WGS sequence"/>
</dbReference>
<protein>
    <submittedName>
        <fullName evidence="2">Uncharacterized protein</fullName>
    </submittedName>
</protein>
<feature type="compositionally biased region" description="Low complexity" evidence="1">
    <location>
        <begin position="53"/>
        <end position="66"/>
    </location>
</feature>
<keyword evidence="3" id="KW-1185">Reference proteome</keyword>
<feature type="non-terminal residue" evidence="2">
    <location>
        <position position="133"/>
    </location>
</feature>